<name>A0A5B2VJ45_9HYPH</name>
<keyword evidence="3 4" id="KW-0732">Signal</keyword>
<reference evidence="5 6" key="1">
    <citation type="submission" date="2019-09" db="EMBL/GenBank/DDBJ databases">
        <title>Salinarimonas rosea gen. nov., sp. nov., a new member of the a-2 subgroup of the Proteobacteria.</title>
        <authorList>
            <person name="Liu J."/>
        </authorList>
    </citation>
    <scope>NUCLEOTIDE SEQUENCE [LARGE SCALE GENOMIC DNA]</scope>
    <source>
        <strain evidence="5 6">BN140002</strain>
    </source>
</reference>
<evidence type="ECO:0000256" key="3">
    <source>
        <dbReference type="ARBA" id="ARBA00022729"/>
    </source>
</evidence>
<reference evidence="5 6" key="2">
    <citation type="submission" date="2019-09" db="EMBL/GenBank/DDBJ databases">
        <authorList>
            <person name="Jin C."/>
        </authorList>
    </citation>
    <scope>NUCLEOTIDE SEQUENCE [LARGE SCALE GENOMIC DNA]</scope>
    <source>
        <strain evidence="5 6">BN140002</strain>
    </source>
</reference>
<feature type="chain" id="PRO_5023050195" evidence="4">
    <location>
        <begin position="24"/>
        <end position="328"/>
    </location>
</feature>
<dbReference type="PANTHER" id="PTHR33376:SF7">
    <property type="entry name" value="C4-DICARBOXYLATE-BINDING PROTEIN DCTB"/>
    <property type="match status" value="1"/>
</dbReference>
<dbReference type="Pfam" id="PF03480">
    <property type="entry name" value="DctP"/>
    <property type="match status" value="1"/>
</dbReference>
<comment type="similarity">
    <text evidence="1">Belongs to the bacterial solute-binding protein 7 family.</text>
</comment>
<dbReference type="NCBIfam" id="NF037995">
    <property type="entry name" value="TRAP_S1"/>
    <property type="match status" value="1"/>
</dbReference>
<proteinExistence type="inferred from homology"/>
<dbReference type="PANTHER" id="PTHR33376">
    <property type="match status" value="1"/>
</dbReference>
<dbReference type="EMBL" id="VUOA01000014">
    <property type="protein sequence ID" value="KAA2238217.1"/>
    <property type="molecule type" value="Genomic_DNA"/>
</dbReference>
<dbReference type="OrthoDB" id="9776801at2"/>
<dbReference type="Proteomes" id="UP000323142">
    <property type="component" value="Unassembled WGS sequence"/>
</dbReference>
<comment type="caution">
    <text evidence="5">The sequence shown here is derived from an EMBL/GenBank/DDBJ whole genome shotgun (WGS) entry which is preliminary data.</text>
</comment>
<accession>A0A5B2VJ45</accession>
<sequence length="328" mass="35972">MTPFRRLGLAALAIALTTTLAQAQSVMRLSHPVPTGHHIHKLLEGFAADVKGATNGAVEVQIFPAEQAAKANENHPSVARGGIEAASSTNFQWGNTIPEMNVTVIPYYFTDLKKIRNWFDSPAAKLLEAKLEQRGVKNIMWLYTTRSTVFTANKPLLKPDDFKGVKIRGLNRLADTALTAIGAAPSAMAAPEVYQALQSGVLDAALTDVSAGVSRRFFEVQKFGTVTPYFMVWYHVYVNPAWWNKLSPEHREAVQKAARKTELAAFDLTEATAAAAVDELKKRGMNLHVNSAADDETWKKSMQKPVLDEFLKAAPSDGQKLLDAIDKL</sequence>
<evidence type="ECO:0000256" key="4">
    <source>
        <dbReference type="SAM" id="SignalP"/>
    </source>
</evidence>
<protein>
    <submittedName>
        <fullName evidence="5">C4-dicarboxylate ABC transporter</fullName>
    </submittedName>
</protein>
<evidence type="ECO:0000313" key="5">
    <source>
        <dbReference type="EMBL" id="KAA2238217.1"/>
    </source>
</evidence>
<feature type="signal peptide" evidence="4">
    <location>
        <begin position="1"/>
        <end position="23"/>
    </location>
</feature>
<organism evidence="5 6">
    <name type="scientific">Salinarimonas soli</name>
    <dbReference type="NCBI Taxonomy" id="1638099"/>
    <lineage>
        <taxon>Bacteria</taxon>
        <taxon>Pseudomonadati</taxon>
        <taxon>Pseudomonadota</taxon>
        <taxon>Alphaproteobacteria</taxon>
        <taxon>Hyphomicrobiales</taxon>
        <taxon>Salinarimonadaceae</taxon>
        <taxon>Salinarimonas</taxon>
    </lineage>
</organism>
<gene>
    <name evidence="5" type="ORF">F0L46_06110</name>
</gene>
<dbReference type="InterPro" id="IPR018389">
    <property type="entry name" value="DctP_fam"/>
</dbReference>
<evidence type="ECO:0000256" key="1">
    <source>
        <dbReference type="ARBA" id="ARBA00009023"/>
    </source>
</evidence>
<evidence type="ECO:0000313" key="6">
    <source>
        <dbReference type="Proteomes" id="UP000323142"/>
    </source>
</evidence>
<keyword evidence="6" id="KW-1185">Reference proteome</keyword>
<keyword evidence="2" id="KW-0813">Transport</keyword>
<dbReference type="GO" id="GO:0055085">
    <property type="term" value="P:transmembrane transport"/>
    <property type="evidence" value="ECO:0007669"/>
    <property type="project" value="InterPro"/>
</dbReference>
<dbReference type="InterPro" id="IPR038404">
    <property type="entry name" value="TRAP_DctP_sf"/>
</dbReference>
<dbReference type="AlphaFoldDB" id="A0A5B2VJ45"/>
<dbReference type="RefSeq" id="WP_149816165.1">
    <property type="nucleotide sequence ID" value="NZ_VUOA01000014.1"/>
</dbReference>
<evidence type="ECO:0000256" key="2">
    <source>
        <dbReference type="ARBA" id="ARBA00022448"/>
    </source>
</evidence>
<dbReference type="Gene3D" id="3.40.190.170">
    <property type="entry name" value="Bacterial extracellular solute-binding protein, family 7"/>
    <property type="match status" value="1"/>
</dbReference>